<feature type="chain" id="PRO_5008895373" evidence="9">
    <location>
        <begin position="29"/>
        <end position="460"/>
    </location>
</feature>
<gene>
    <name evidence="11" type="primary">exbB_2</name>
    <name evidence="11" type="ORF">AUP74_00469</name>
</gene>
<keyword evidence="9" id="KW-0732">Signal</keyword>
<dbReference type="PANTHER" id="PTHR30625">
    <property type="entry name" value="PROTEIN TOLQ"/>
    <property type="match status" value="1"/>
</dbReference>
<accession>A0A1C9W479</accession>
<name>A0A1C9W479_9GAMM</name>
<dbReference type="InterPro" id="IPR002898">
    <property type="entry name" value="MotA_ExbB_proton_chnl"/>
</dbReference>
<dbReference type="AlphaFoldDB" id="A0A1C9W479"/>
<dbReference type="PANTHER" id="PTHR30625:SF11">
    <property type="entry name" value="MOTA_TOLQ_EXBB PROTON CHANNEL DOMAIN-CONTAINING PROTEIN"/>
    <property type="match status" value="1"/>
</dbReference>
<feature type="transmembrane region" description="Helical" evidence="8">
    <location>
        <begin position="410"/>
        <end position="434"/>
    </location>
</feature>
<comment type="similarity">
    <text evidence="6">Belongs to the exbB/tolQ family.</text>
</comment>
<feature type="domain" description="MotA/TolQ/ExbB proton channel" evidence="10">
    <location>
        <begin position="326"/>
        <end position="446"/>
    </location>
</feature>
<keyword evidence="12" id="KW-1185">Reference proteome</keyword>
<dbReference type="PATRIC" id="fig|1769779.3.peg.470"/>
<dbReference type="GO" id="GO:0005886">
    <property type="term" value="C:plasma membrane"/>
    <property type="evidence" value="ECO:0007669"/>
    <property type="project" value="UniProtKB-SubCell"/>
</dbReference>
<keyword evidence="5 8" id="KW-0472">Membrane</keyword>
<dbReference type="Pfam" id="PF01618">
    <property type="entry name" value="MotA_ExbB"/>
    <property type="match status" value="1"/>
</dbReference>
<evidence type="ECO:0000259" key="10">
    <source>
        <dbReference type="Pfam" id="PF01618"/>
    </source>
</evidence>
<keyword evidence="4 8" id="KW-1133">Transmembrane helix</keyword>
<feature type="region of interest" description="Disordered" evidence="7">
    <location>
        <begin position="62"/>
        <end position="84"/>
    </location>
</feature>
<dbReference type="EMBL" id="CP014143">
    <property type="protein sequence ID" value="AOS95940.1"/>
    <property type="molecule type" value="Genomic_DNA"/>
</dbReference>
<dbReference type="RefSeq" id="WP_069946148.1">
    <property type="nucleotide sequence ID" value="NZ_CP014143.1"/>
</dbReference>
<feature type="compositionally biased region" description="Low complexity" evidence="7">
    <location>
        <begin position="65"/>
        <end position="76"/>
    </location>
</feature>
<organism evidence="11 12">
    <name type="scientific">Microbulbifer aggregans</name>
    <dbReference type="NCBI Taxonomy" id="1769779"/>
    <lineage>
        <taxon>Bacteria</taxon>
        <taxon>Pseudomonadati</taxon>
        <taxon>Pseudomonadota</taxon>
        <taxon>Gammaproteobacteria</taxon>
        <taxon>Cellvibrionales</taxon>
        <taxon>Microbulbiferaceae</taxon>
        <taxon>Microbulbifer</taxon>
    </lineage>
</organism>
<evidence type="ECO:0000313" key="11">
    <source>
        <dbReference type="EMBL" id="AOS95940.1"/>
    </source>
</evidence>
<feature type="transmembrane region" description="Helical" evidence="8">
    <location>
        <begin position="284"/>
        <end position="305"/>
    </location>
</feature>
<feature type="transmembrane region" description="Helical" evidence="8">
    <location>
        <begin position="371"/>
        <end position="398"/>
    </location>
</feature>
<evidence type="ECO:0000313" key="12">
    <source>
        <dbReference type="Proteomes" id="UP000095672"/>
    </source>
</evidence>
<evidence type="ECO:0000256" key="7">
    <source>
        <dbReference type="SAM" id="MobiDB-lite"/>
    </source>
</evidence>
<keyword evidence="2" id="KW-1003">Cell membrane</keyword>
<evidence type="ECO:0000256" key="3">
    <source>
        <dbReference type="ARBA" id="ARBA00022692"/>
    </source>
</evidence>
<keyword evidence="6" id="KW-0813">Transport</keyword>
<keyword evidence="3 8" id="KW-0812">Transmembrane</keyword>
<dbReference type="GO" id="GO:0017038">
    <property type="term" value="P:protein import"/>
    <property type="evidence" value="ECO:0007669"/>
    <property type="project" value="TreeGrafter"/>
</dbReference>
<evidence type="ECO:0000256" key="6">
    <source>
        <dbReference type="RuleBase" id="RU004057"/>
    </source>
</evidence>
<evidence type="ECO:0000256" key="2">
    <source>
        <dbReference type="ARBA" id="ARBA00022475"/>
    </source>
</evidence>
<comment type="subcellular location">
    <subcellularLocation>
        <location evidence="1">Cell membrane</location>
        <topology evidence="1">Multi-pass membrane protein</topology>
    </subcellularLocation>
    <subcellularLocation>
        <location evidence="6">Membrane</location>
        <topology evidence="6">Multi-pass membrane protein</topology>
    </subcellularLocation>
</comment>
<evidence type="ECO:0000256" key="1">
    <source>
        <dbReference type="ARBA" id="ARBA00004651"/>
    </source>
</evidence>
<proteinExistence type="inferred from homology"/>
<evidence type="ECO:0000256" key="8">
    <source>
        <dbReference type="SAM" id="Phobius"/>
    </source>
</evidence>
<evidence type="ECO:0000256" key="5">
    <source>
        <dbReference type="ARBA" id="ARBA00023136"/>
    </source>
</evidence>
<dbReference type="STRING" id="1769779.AUP74_00469"/>
<dbReference type="PIRSF" id="PIRSF037714">
    <property type="entry name" value="TolR"/>
    <property type="match status" value="1"/>
</dbReference>
<dbReference type="Proteomes" id="UP000095672">
    <property type="component" value="Chromosome"/>
</dbReference>
<reference evidence="12" key="1">
    <citation type="submission" date="2016-01" db="EMBL/GenBank/DDBJ databases">
        <title>Complete genome sequence of Microbulbifer sp. CCB-MM1, a halophile isolated from Matang Mangrove Forest, Perak.</title>
        <authorList>
            <person name="Moh T.H."/>
            <person name="Dinesh B."/>
            <person name="Lau N.-S."/>
            <person name="Go F."/>
            <person name="Alexander Chong S.-C."/>
        </authorList>
    </citation>
    <scope>NUCLEOTIDE SEQUENCE [LARGE SCALE GENOMIC DNA]</scope>
    <source>
        <strain evidence="12">CCB-MM1</strain>
    </source>
</reference>
<protein>
    <submittedName>
        <fullName evidence="11">Biopolymer transport protein ExbB</fullName>
    </submittedName>
</protein>
<evidence type="ECO:0000256" key="4">
    <source>
        <dbReference type="ARBA" id="ARBA00022989"/>
    </source>
</evidence>
<dbReference type="InterPro" id="IPR017270">
    <property type="entry name" value="MotA/TolQ/ExbB-rel"/>
</dbReference>
<keyword evidence="6" id="KW-0653">Protein transport</keyword>
<feature type="signal peptide" evidence="9">
    <location>
        <begin position="1"/>
        <end position="28"/>
    </location>
</feature>
<dbReference type="OrthoDB" id="4045at2"/>
<sequence precursor="true">MKTTFAKRLVSMTAAVVAAGLLNSTAVAQDEAKSLDQLLQMVRQSKIAESAEHKKREAEFRRQKANQQNLLNQAKQTRTAEEERSARLEAKYQEQEVMVQQKREQLDERMGSLKELFGHMTSTAGDLRANMESSIVSAQYPGRTEFLDTLIDKMNSQTKLPTIEEIERLWYEMQREIVESGKVVKFNGTVIKPDGEQVEQEVVRIGNFNLVSDGKYLEMTDANKMAELIRQPDGKYLSMASDLQNATSGFTAFGVDPTGPTGGSLLKALINSPGIVERWHQGGIVGYIITGVGVIAMLLAIWRLIVLSGVNSKVNAQLRSDSANTNNPLGRVLAVAEENKGVDGETLELKMEEAVLKERPAIESGLNLLKIIAMVAPLLGLLGTVTGMIITFQAITIFGAGDPKAMAGGISSALVTTVLGLCVAIPTVLMHTIVNGRAKRILHILEEQSAGIVAENAERK</sequence>
<dbReference type="InterPro" id="IPR050790">
    <property type="entry name" value="ExbB/TolQ_transport"/>
</dbReference>
<evidence type="ECO:0000256" key="9">
    <source>
        <dbReference type="SAM" id="SignalP"/>
    </source>
</evidence>
<dbReference type="KEGG" id="micc:AUP74_00469"/>